<evidence type="ECO:0000313" key="4">
    <source>
        <dbReference type="Proteomes" id="UP000683575"/>
    </source>
</evidence>
<keyword evidence="1" id="KW-0560">Oxidoreductase</keyword>
<dbReference type="PANTHER" id="PTHR43818">
    <property type="entry name" value="BCDNA.GH03377"/>
    <property type="match status" value="1"/>
</dbReference>
<dbReference type="GO" id="GO:0000166">
    <property type="term" value="F:nucleotide binding"/>
    <property type="evidence" value="ECO:0007669"/>
    <property type="project" value="InterPro"/>
</dbReference>
<evidence type="ECO:0000313" key="3">
    <source>
        <dbReference type="EMBL" id="QWZ07794.1"/>
    </source>
</evidence>
<feature type="domain" description="Gfo/Idh/MocA-like oxidoreductase N-terminal" evidence="2">
    <location>
        <begin position="5"/>
        <end position="119"/>
    </location>
</feature>
<dbReference type="InterPro" id="IPR000683">
    <property type="entry name" value="Gfo/Idh/MocA-like_OxRdtase_N"/>
</dbReference>
<keyword evidence="4" id="KW-1185">Reference proteome</keyword>
<reference evidence="3" key="1">
    <citation type="submission" date="2021-06" db="EMBL/GenBank/DDBJ databases">
        <title>Complete genome sequence of Nocardioides sp. G188.</title>
        <authorList>
            <person name="Im W.-T."/>
        </authorList>
    </citation>
    <scope>NUCLEOTIDE SEQUENCE</scope>
    <source>
        <strain evidence="3">G188</strain>
    </source>
</reference>
<gene>
    <name evidence="3" type="ORF">KRR39_20770</name>
</gene>
<dbReference type="Pfam" id="PF01408">
    <property type="entry name" value="GFO_IDH_MocA"/>
    <property type="match status" value="1"/>
</dbReference>
<dbReference type="KEGG" id="nps:KRR39_20770"/>
<organism evidence="3 4">
    <name type="scientific">Nocardioides panacis</name>
    <dbReference type="NCBI Taxonomy" id="2849501"/>
    <lineage>
        <taxon>Bacteria</taxon>
        <taxon>Bacillati</taxon>
        <taxon>Actinomycetota</taxon>
        <taxon>Actinomycetes</taxon>
        <taxon>Propionibacteriales</taxon>
        <taxon>Nocardioidaceae</taxon>
        <taxon>Nocardioides</taxon>
    </lineage>
</organism>
<accession>A0A975SYX5</accession>
<dbReference type="PANTHER" id="PTHR43818:SF11">
    <property type="entry name" value="BCDNA.GH03377"/>
    <property type="match status" value="1"/>
</dbReference>
<dbReference type="InterPro" id="IPR050463">
    <property type="entry name" value="Gfo/Idh/MocA_oxidrdct_glycsds"/>
</dbReference>
<dbReference type="AlphaFoldDB" id="A0A975SYX5"/>
<evidence type="ECO:0000259" key="2">
    <source>
        <dbReference type="Pfam" id="PF01408"/>
    </source>
</evidence>
<dbReference type="GO" id="GO:0016491">
    <property type="term" value="F:oxidoreductase activity"/>
    <property type="evidence" value="ECO:0007669"/>
    <property type="project" value="UniProtKB-KW"/>
</dbReference>
<name>A0A975SYX5_9ACTN</name>
<dbReference type="Proteomes" id="UP000683575">
    <property type="component" value="Chromosome"/>
</dbReference>
<protein>
    <submittedName>
        <fullName evidence="3">Gfo/Idh/MocA family oxidoreductase</fullName>
    </submittedName>
</protein>
<proteinExistence type="predicted"/>
<dbReference type="EMBL" id="CP077062">
    <property type="protein sequence ID" value="QWZ07794.1"/>
    <property type="molecule type" value="Genomic_DNA"/>
</dbReference>
<sequence>MTVTTGLVGAGRRAGVFASALAASPDLEFVGVWTRRTLAAEEFAKRYDVSVFADFVDLLDACEAVCFAVPPAVQGELAGIAARAGKSVLLEVPIAWDLADAERLTETVVAAGVVSQVAFTWRYTAEVQRFLQAHGPDRRPRGGGCRVVKVHRDQPAQADRWRGERGLLFDVGPHVADLLDAAMGPVVDVDAEDDENAWVTLRLEHRLVGPSESTLGSSSTIDYDEAVFEFVGADGKTSVDCSDAERTADYATMFAEFANAARTGEAHALDVNRGLHIQRVIEAADTKLRMGR</sequence>
<evidence type="ECO:0000256" key="1">
    <source>
        <dbReference type="ARBA" id="ARBA00023002"/>
    </source>
</evidence>
<dbReference type="RefSeq" id="WP_216939304.1">
    <property type="nucleotide sequence ID" value="NZ_CP077062.1"/>
</dbReference>